<dbReference type="Proteomes" id="UP001163324">
    <property type="component" value="Chromosome 4"/>
</dbReference>
<reference evidence="1" key="1">
    <citation type="submission" date="2022-10" db="EMBL/GenBank/DDBJ databases">
        <title>Complete Genome of Trichothecium roseum strain YXFP-22015, a Plant Pathogen Isolated from Citrus.</title>
        <authorList>
            <person name="Wang Y."/>
            <person name="Zhu L."/>
        </authorList>
    </citation>
    <scope>NUCLEOTIDE SEQUENCE</scope>
    <source>
        <strain evidence="1">YXFP-22015</strain>
    </source>
</reference>
<protein>
    <submittedName>
        <fullName evidence="1">Uncharacterized protein</fullName>
    </submittedName>
</protein>
<accession>A0ACC0V238</accession>
<proteinExistence type="predicted"/>
<evidence type="ECO:0000313" key="1">
    <source>
        <dbReference type="EMBL" id="KAI9899836.1"/>
    </source>
</evidence>
<organism evidence="1 2">
    <name type="scientific">Trichothecium roseum</name>
    <dbReference type="NCBI Taxonomy" id="47278"/>
    <lineage>
        <taxon>Eukaryota</taxon>
        <taxon>Fungi</taxon>
        <taxon>Dikarya</taxon>
        <taxon>Ascomycota</taxon>
        <taxon>Pezizomycotina</taxon>
        <taxon>Sordariomycetes</taxon>
        <taxon>Hypocreomycetidae</taxon>
        <taxon>Hypocreales</taxon>
        <taxon>Hypocreales incertae sedis</taxon>
        <taxon>Trichothecium</taxon>
    </lineage>
</organism>
<name>A0ACC0V238_9HYPO</name>
<dbReference type="EMBL" id="CM047943">
    <property type="protein sequence ID" value="KAI9899836.1"/>
    <property type="molecule type" value="Genomic_DNA"/>
</dbReference>
<evidence type="ECO:0000313" key="2">
    <source>
        <dbReference type="Proteomes" id="UP001163324"/>
    </source>
</evidence>
<sequence length="242" mass="27851">MSSDVITLLDIPTKSPQHCWSFNTWRTRLLLNYKRLDYKTEWIEYPDIRPRLEQHVKPGPDGLYTCPTVIFPDGMYIMDSKVIAPEIEKRYPSPALKLESPMDARVRDAVIRAMTELRPVYITQVPKKFLSEASLPFFRTSRAKDLGMSLEQLEADNPKEAAFEKASPALKDLAQILKENSGGPFLEGEQVVYMDFILTGAILFFQEMGSDVFDDFLQSTGDPETYKKYLEAMSPWTKRNDY</sequence>
<comment type="caution">
    <text evidence="1">The sequence shown here is derived from an EMBL/GenBank/DDBJ whole genome shotgun (WGS) entry which is preliminary data.</text>
</comment>
<keyword evidence="2" id="KW-1185">Reference proteome</keyword>
<gene>
    <name evidence="1" type="ORF">N3K66_004098</name>
</gene>